<organism evidence="2 3">
    <name type="scientific">Xenorhabdus thuongxuanensis</name>
    <dbReference type="NCBI Taxonomy" id="1873484"/>
    <lineage>
        <taxon>Bacteria</taxon>
        <taxon>Pseudomonadati</taxon>
        <taxon>Pseudomonadota</taxon>
        <taxon>Gammaproteobacteria</taxon>
        <taxon>Enterobacterales</taxon>
        <taxon>Morganellaceae</taxon>
        <taxon>Xenorhabdus</taxon>
    </lineage>
</organism>
<feature type="domain" description="Beta-lactamase-related" evidence="1">
    <location>
        <begin position="24"/>
        <end position="305"/>
    </location>
</feature>
<dbReference type="PANTHER" id="PTHR43283">
    <property type="entry name" value="BETA-LACTAMASE-RELATED"/>
    <property type="match status" value="1"/>
</dbReference>
<keyword evidence="2" id="KW-0378">Hydrolase</keyword>
<dbReference type="GO" id="GO:0016787">
    <property type="term" value="F:hydrolase activity"/>
    <property type="evidence" value="ECO:0007669"/>
    <property type="project" value="UniProtKB-KW"/>
</dbReference>
<evidence type="ECO:0000313" key="2">
    <source>
        <dbReference type="EMBL" id="OKP07849.1"/>
    </source>
</evidence>
<proteinExistence type="predicted"/>
<dbReference type="InterPro" id="IPR050789">
    <property type="entry name" value="Diverse_Enzym_Activities"/>
</dbReference>
<dbReference type="PANTHER" id="PTHR43283:SF7">
    <property type="entry name" value="BETA-LACTAMASE-RELATED DOMAIN-CONTAINING PROTEIN"/>
    <property type="match status" value="1"/>
</dbReference>
<accession>A0A1Q5U5V2</accession>
<gene>
    <name evidence="2" type="ORF">Xentx_01245</name>
</gene>
<dbReference type="RefSeq" id="WP_074019398.1">
    <property type="nucleotide sequence ID" value="NZ_CAWMWP010000087.1"/>
</dbReference>
<evidence type="ECO:0000313" key="3">
    <source>
        <dbReference type="Proteomes" id="UP000186277"/>
    </source>
</evidence>
<dbReference type="EMBL" id="MKGR01000006">
    <property type="protein sequence ID" value="OKP07849.1"/>
    <property type="molecule type" value="Genomic_DNA"/>
</dbReference>
<dbReference type="Pfam" id="PF00144">
    <property type="entry name" value="Beta-lactamase"/>
    <property type="match status" value="1"/>
</dbReference>
<dbReference type="Proteomes" id="UP000186277">
    <property type="component" value="Unassembled WGS sequence"/>
</dbReference>
<dbReference type="InterPro" id="IPR001466">
    <property type="entry name" value="Beta-lactam-related"/>
</dbReference>
<evidence type="ECO:0000259" key="1">
    <source>
        <dbReference type="Pfam" id="PF00144"/>
    </source>
</evidence>
<dbReference type="Gene3D" id="3.40.710.10">
    <property type="entry name" value="DD-peptidase/beta-lactamase superfamily"/>
    <property type="match status" value="1"/>
</dbReference>
<protein>
    <submittedName>
        <fullName evidence="2">Serine hydrolase</fullName>
    </submittedName>
</protein>
<name>A0A1Q5U5V2_9GAMM</name>
<dbReference type="InterPro" id="IPR012338">
    <property type="entry name" value="Beta-lactam/transpept-like"/>
</dbReference>
<comment type="caution">
    <text evidence="2">The sequence shown here is derived from an EMBL/GenBank/DDBJ whole genome shotgun (WGS) entry which is preliminary data.</text>
</comment>
<dbReference type="OrthoDB" id="9814204at2"/>
<dbReference type="AlphaFoldDB" id="A0A1Q5U5V2"/>
<keyword evidence="3" id="KW-1185">Reference proteome</keyword>
<sequence>MQDFLINKMSLSVNSETLEHIHALLISQGGTLLAEEYFSGHDEVWGEDIGKIDFNKDTLHDIRSVTKSIVSILYGIAMEYQQVPHLGSPIIEHFPEYRKDANFDHINIEHALTMTMGIEWNENCPYHDISNDEIGMELAQDRYGYIFSKAVTGRAGETWCYSGGSTALLGRIIEKYTHCTLPEFANKVLFKELGITNFKWHKGIDGVASAASGLRLTARDLLKIGQLILNKGRWSGNDIVPAIWIKESITPRFFTGTEHYGYLWYIDQYKSPVSGHTYDWYAAFGNGGQILLIIPDLESVIVIFSGEYNKVDIWNSLFSLLEEIIFPRLEELFY</sequence>
<reference evidence="2 3" key="1">
    <citation type="submission" date="2016-09" db="EMBL/GenBank/DDBJ databases">
        <title>Xenorhabdus thuongxuanensis sp. nov. and Xenorhabdus eapokensis sp. nov., isolated from Steinernema species.</title>
        <authorList>
            <person name="Kaempfer P."/>
            <person name="Tobias N.J."/>
            <person name="Phan Ke L."/>
            <person name="Bode H.B."/>
            <person name="Glaeser S.P."/>
        </authorList>
    </citation>
    <scope>NUCLEOTIDE SEQUENCE [LARGE SCALE GENOMIC DNA]</scope>
    <source>
        <strain evidence="2 3">30TX1</strain>
    </source>
</reference>
<dbReference type="SUPFAM" id="SSF56601">
    <property type="entry name" value="beta-lactamase/transpeptidase-like"/>
    <property type="match status" value="1"/>
</dbReference>